<proteinExistence type="predicted"/>
<dbReference type="AlphaFoldDB" id="A0A6S6TDM2"/>
<dbReference type="GO" id="GO:0016757">
    <property type="term" value="F:glycosyltransferase activity"/>
    <property type="evidence" value="ECO:0007669"/>
    <property type="project" value="InterPro"/>
</dbReference>
<dbReference type="CDD" id="cd03801">
    <property type="entry name" value="GT4_PimA-like"/>
    <property type="match status" value="1"/>
</dbReference>
<organism evidence="2">
    <name type="scientific">uncultured Thiotrichaceae bacterium</name>
    <dbReference type="NCBI Taxonomy" id="298394"/>
    <lineage>
        <taxon>Bacteria</taxon>
        <taxon>Pseudomonadati</taxon>
        <taxon>Pseudomonadota</taxon>
        <taxon>Gammaproteobacteria</taxon>
        <taxon>Thiotrichales</taxon>
        <taxon>Thiotrichaceae</taxon>
        <taxon>environmental samples</taxon>
    </lineage>
</organism>
<dbReference type="Gene3D" id="3.40.50.2000">
    <property type="entry name" value="Glycogen Phosphorylase B"/>
    <property type="match status" value="2"/>
</dbReference>
<protein>
    <recommendedName>
        <fullName evidence="1">Glycosyl transferase family 1 domain-containing protein</fullName>
    </recommendedName>
</protein>
<dbReference type="GO" id="GO:1901135">
    <property type="term" value="P:carbohydrate derivative metabolic process"/>
    <property type="evidence" value="ECO:0007669"/>
    <property type="project" value="UniProtKB-ARBA"/>
</dbReference>
<dbReference type="InterPro" id="IPR001296">
    <property type="entry name" value="Glyco_trans_1"/>
</dbReference>
<name>A0A6S6TDM2_9GAMM</name>
<feature type="domain" description="Glycosyl transferase family 1" evidence="1">
    <location>
        <begin position="211"/>
        <end position="347"/>
    </location>
</feature>
<dbReference type="EMBL" id="CACVAV010000236">
    <property type="protein sequence ID" value="CAA6814537.1"/>
    <property type="molecule type" value="Genomic_DNA"/>
</dbReference>
<dbReference type="PANTHER" id="PTHR12526:SF630">
    <property type="entry name" value="GLYCOSYLTRANSFERASE"/>
    <property type="match status" value="1"/>
</dbReference>
<evidence type="ECO:0000313" key="2">
    <source>
        <dbReference type="EMBL" id="CAA6814537.1"/>
    </source>
</evidence>
<sequence>MKKIAFYAPLKAPDHPVPSGDRLIAQLLMKALQTAGFEVKLASRFRTRDGKGDSDWQQRAIHVGRKIARRLILSWEQQDYRPDAWFTYHLYYKAPDLIGPYIAEHFRIPYLVAEASWAGKRANGPWHLYHQQLEQALLQANRIFTINPVDSRALPRFIPDVSRIITLRPFLDFSAIQDTPAPPQPTSTHTALDTHTPQLITVAMMRAGDKLASYQLLSEALAYVTQPFQWFIVGDGPERSTVEGLFANDPRIHFCGQLNNQQVHALLTQCHLHVWPAVNEAFGMALLEAQYQGVAILSGDEGGVSHVMKHGVTGELVPARDAQALGLAIQRLLTDAGQLQHYRQHAQHYVETNHSLTQAANVLKHEISALLKEFSHA</sequence>
<accession>A0A6S6TDM2</accession>
<evidence type="ECO:0000259" key="1">
    <source>
        <dbReference type="Pfam" id="PF00534"/>
    </source>
</evidence>
<reference evidence="2" key="1">
    <citation type="submission" date="2020-01" db="EMBL/GenBank/DDBJ databases">
        <authorList>
            <person name="Meier V. D."/>
            <person name="Meier V D."/>
        </authorList>
    </citation>
    <scope>NUCLEOTIDE SEQUENCE</scope>
    <source>
        <strain evidence="2">HLG_WM_MAG_08</strain>
    </source>
</reference>
<dbReference type="Pfam" id="PF00534">
    <property type="entry name" value="Glycos_transf_1"/>
    <property type="match status" value="1"/>
</dbReference>
<gene>
    <name evidence="2" type="ORF">HELGO_WM43386</name>
</gene>
<dbReference type="SUPFAM" id="SSF53756">
    <property type="entry name" value="UDP-Glycosyltransferase/glycogen phosphorylase"/>
    <property type="match status" value="1"/>
</dbReference>
<dbReference type="PANTHER" id="PTHR12526">
    <property type="entry name" value="GLYCOSYLTRANSFERASE"/>
    <property type="match status" value="1"/>
</dbReference>